<dbReference type="Gene3D" id="3.10.20.480">
    <property type="entry name" value="Antirestriction protein ArdA, domain 1"/>
    <property type="match status" value="1"/>
</dbReference>
<dbReference type="Gene3D" id="1.10.10.1190">
    <property type="entry name" value="Antirestriction protein ArdA, domain 3"/>
    <property type="match status" value="1"/>
</dbReference>
<reference evidence="2 3" key="1">
    <citation type="submission" date="2019-08" db="EMBL/GenBank/DDBJ databases">
        <title>In-depth cultivation of the pig gut microbiome towards novel bacterial diversity and tailored functional studies.</title>
        <authorList>
            <person name="Wylensek D."/>
            <person name="Hitch T.C.A."/>
            <person name="Clavel T."/>
        </authorList>
    </citation>
    <scope>NUCLEOTIDE SEQUENCE [LARGE SCALE GENOMIC DNA]</scope>
    <source>
        <strain evidence="2 3">68-1-5</strain>
    </source>
</reference>
<proteinExistence type="predicted"/>
<evidence type="ECO:0000313" key="3">
    <source>
        <dbReference type="Proteomes" id="UP000434409"/>
    </source>
</evidence>
<dbReference type="Proteomes" id="UP000434409">
    <property type="component" value="Unassembled WGS sequence"/>
</dbReference>
<name>A0A6N7USI0_9FIRM</name>
<dbReference type="InterPro" id="IPR009899">
    <property type="entry name" value="ArdA"/>
</dbReference>
<dbReference type="EMBL" id="VULY01000018">
    <property type="protein sequence ID" value="MSR93963.1"/>
    <property type="molecule type" value="Genomic_DNA"/>
</dbReference>
<evidence type="ECO:0000313" key="2">
    <source>
        <dbReference type="EMBL" id="MSR93963.1"/>
    </source>
</evidence>
<evidence type="ECO:0000313" key="1">
    <source>
        <dbReference type="EMBL" id="MSR92834.1"/>
    </source>
</evidence>
<sequence length="165" mass="19095">MEGRVYIVNLKAYTEGKDLGSWFSMPVNPDEVDSRLNLRNGEAEIAIHDSDLPFPVDEYMSLEELNKEWACFEELPEDFQKDVKVLVGRYGNVEAIIENVENIIFYDGIHESCDLAEFCLKEKGVLEEVPKEVRDYIDYESMGRDMELNGQFIWGKNGVFEILRV</sequence>
<organism evidence="2 3">
    <name type="scientific">Suipraeoptans intestinalis</name>
    <dbReference type="NCBI Taxonomy" id="2606628"/>
    <lineage>
        <taxon>Bacteria</taxon>
        <taxon>Bacillati</taxon>
        <taxon>Bacillota</taxon>
        <taxon>Clostridia</taxon>
        <taxon>Lachnospirales</taxon>
        <taxon>Lachnospiraceae</taxon>
        <taxon>Suipraeoptans</taxon>
    </lineage>
</organism>
<dbReference type="AlphaFoldDB" id="A0A6N7USI0"/>
<keyword evidence="3" id="KW-1185">Reference proteome</keyword>
<dbReference type="InterPro" id="IPR041896">
    <property type="entry name" value="ArdA_dom2"/>
</dbReference>
<dbReference type="InterPro" id="IPR041893">
    <property type="entry name" value="ArdA_dom3"/>
</dbReference>
<accession>A0A6N7USI0</accession>
<dbReference type="Gene3D" id="1.10.8.560">
    <property type="entry name" value="Antirestriction protein ArdA, domain 2"/>
    <property type="match status" value="1"/>
</dbReference>
<dbReference type="Pfam" id="PF07275">
    <property type="entry name" value="ArdA"/>
    <property type="match status" value="1"/>
</dbReference>
<comment type="caution">
    <text evidence="2">The sequence shown here is derived from an EMBL/GenBank/DDBJ whole genome shotgun (WGS) entry which is preliminary data.</text>
</comment>
<dbReference type="InterPro" id="IPR041895">
    <property type="entry name" value="ArdA_dom1"/>
</dbReference>
<gene>
    <name evidence="1" type="ORF">FYJ34_00740</name>
    <name evidence="2" type="ORF">FYJ34_06770</name>
</gene>
<protein>
    <submittedName>
        <fullName evidence="2">Antirestriction protein ArdA</fullName>
    </submittedName>
</protein>
<dbReference type="EMBL" id="VULY01000018">
    <property type="protein sequence ID" value="MSR92834.1"/>
    <property type="molecule type" value="Genomic_DNA"/>
</dbReference>
<dbReference type="RefSeq" id="WP_154475361.1">
    <property type="nucleotide sequence ID" value="NZ_VULY01000018.1"/>
</dbReference>